<protein>
    <submittedName>
        <fullName evidence="1">Uncharacterized protein</fullName>
    </submittedName>
</protein>
<accession>A0ABT5QWZ9</accession>
<organism evidence="1 2">
    <name type="scientific">Enterovibrio gelatinilyticus</name>
    <dbReference type="NCBI Taxonomy" id="2899819"/>
    <lineage>
        <taxon>Bacteria</taxon>
        <taxon>Pseudomonadati</taxon>
        <taxon>Pseudomonadota</taxon>
        <taxon>Gammaproteobacteria</taxon>
        <taxon>Vibrionales</taxon>
        <taxon>Vibrionaceae</taxon>
        <taxon>Enterovibrio</taxon>
    </lineage>
</organism>
<proteinExistence type="predicted"/>
<gene>
    <name evidence="1" type="ORF">LRP50_03915</name>
</gene>
<evidence type="ECO:0000313" key="2">
    <source>
        <dbReference type="Proteomes" id="UP001149400"/>
    </source>
</evidence>
<name>A0ABT5QWZ9_9GAMM</name>
<comment type="caution">
    <text evidence="1">The sequence shown here is derived from an EMBL/GenBank/DDBJ whole genome shotgun (WGS) entry which is preliminary data.</text>
</comment>
<evidence type="ECO:0000313" key="1">
    <source>
        <dbReference type="EMBL" id="MDD1792269.1"/>
    </source>
</evidence>
<sequence>MTVSLSYAAIDESRLNLRTPYTIQDGGAYQINFSQSHEASVIEWSIEDTVLPSIWDGWKYGFDVPQYLTTTSGNSYYGFGVWKPDEYQGFSLEESSTEDWILNHGLNFSFSTDSNISDARYRLDMRWHEDTNTEILLQMQVPIQ</sequence>
<dbReference type="Proteomes" id="UP001149400">
    <property type="component" value="Unassembled WGS sequence"/>
</dbReference>
<dbReference type="EMBL" id="JAJUBC010000003">
    <property type="protein sequence ID" value="MDD1792269.1"/>
    <property type="molecule type" value="Genomic_DNA"/>
</dbReference>
<dbReference type="RefSeq" id="WP_274163182.1">
    <property type="nucleotide sequence ID" value="NZ_JAJUBC010000003.1"/>
</dbReference>
<keyword evidence="2" id="KW-1185">Reference proteome</keyword>
<reference evidence="1" key="1">
    <citation type="submission" date="2021-12" db="EMBL/GenBank/DDBJ databases">
        <title>Enterovibrio ZSDZ35 sp. nov. and Enterovibrio ZSDZ42 sp. nov., isolated from coastal seawater in Qingdao.</title>
        <authorList>
            <person name="Zhang P."/>
        </authorList>
    </citation>
    <scope>NUCLEOTIDE SEQUENCE</scope>
    <source>
        <strain evidence="1">ZSDZ42</strain>
    </source>
</reference>